<name>A0ABS6Y500_9BACT</name>
<feature type="transmembrane region" description="Helical" evidence="1">
    <location>
        <begin position="351"/>
        <end position="371"/>
    </location>
</feature>
<keyword evidence="1" id="KW-0812">Transmembrane</keyword>
<feature type="transmembrane region" description="Helical" evidence="1">
    <location>
        <begin position="82"/>
        <end position="103"/>
    </location>
</feature>
<keyword evidence="1" id="KW-0472">Membrane</keyword>
<organism evidence="2 3">
    <name type="scientific">Prevotella melaninogenica</name>
    <dbReference type="NCBI Taxonomy" id="28132"/>
    <lineage>
        <taxon>Bacteria</taxon>
        <taxon>Pseudomonadati</taxon>
        <taxon>Bacteroidota</taxon>
        <taxon>Bacteroidia</taxon>
        <taxon>Bacteroidales</taxon>
        <taxon>Prevotellaceae</taxon>
        <taxon>Prevotella</taxon>
    </lineage>
</organism>
<dbReference type="EMBL" id="JAHXCP010000006">
    <property type="protein sequence ID" value="MBW4754572.1"/>
    <property type="molecule type" value="Genomic_DNA"/>
</dbReference>
<evidence type="ECO:0000313" key="2">
    <source>
        <dbReference type="EMBL" id="MBW4754572.1"/>
    </source>
</evidence>
<gene>
    <name evidence="2" type="ORF">KZO77_05865</name>
</gene>
<feature type="transmembrane region" description="Helical" evidence="1">
    <location>
        <begin position="291"/>
        <end position="312"/>
    </location>
</feature>
<keyword evidence="1" id="KW-1133">Transmembrane helix</keyword>
<keyword evidence="3" id="KW-1185">Reference proteome</keyword>
<feature type="transmembrane region" description="Helical" evidence="1">
    <location>
        <begin position="51"/>
        <end position="70"/>
    </location>
</feature>
<feature type="transmembrane region" description="Helical" evidence="1">
    <location>
        <begin position="20"/>
        <end position="39"/>
    </location>
</feature>
<evidence type="ECO:0000256" key="1">
    <source>
        <dbReference type="SAM" id="Phobius"/>
    </source>
</evidence>
<feature type="transmembrane region" description="Helical" evidence="1">
    <location>
        <begin position="109"/>
        <end position="130"/>
    </location>
</feature>
<dbReference type="Proteomes" id="UP000812077">
    <property type="component" value="Unassembled WGS sequence"/>
</dbReference>
<accession>A0ABS6Y500</accession>
<dbReference type="RefSeq" id="WP_219433223.1">
    <property type="nucleotide sequence ID" value="NZ_JAHXCP010000006.1"/>
</dbReference>
<feature type="transmembrane region" description="Helical" evidence="1">
    <location>
        <begin position="257"/>
        <end position="279"/>
    </location>
</feature>
<dbReference type="InterPro" id="IPR025291">
    <property type="entry name" value="DUF4153"/>
</dbReference>
<reference evidence="2 3" key="1">
    <citation type="submission" date="2021-07" db="EMBL/GenBank/DDBJ databases">
        <title>Genomic diversity and antimicrobial resistance of Prevotella spp. isolated from chronic lung disease airways.</title>
        <authorList>
            <person name="Webb K.A."/>
            <person name="Olagoke O.S."/>
            <person name="Baird T."/>
            <person name="Neill J."/>
            <person name="Pham A."/>
            <person name="Wells T.J."/>
            <person name="Ramsay K.A."/>
            <person name="Bell S.C."/>
            <person name="Sarovich D.S."/>
            <person name="Price E.P."/>
        </authorList>
    </citation>
    <scope>NUCLEOTIDE SEQUENCE [LARGE SCALE GENOMIC DNA]</scope>
    <source>
        <strain evidence="2 3">SCHI0027.S.6</strain>
    </source>
</reference>
<proteinExistence type="predicted"/>
<protein>
    <submittedName>
        <fullName evidence="2">DUF4153 domain-containing protein</fullName>
    </submittedName>
</protein>
<feature type="transmembrane region" description="Helical" evidence="1">
    <location>
        <begin position="183"/>
        <end position="203"/>
    </location>
</feature>
<feature type="transmembrane region" description="Helical" evidence="1">
    <location>
        <begin position="324"/>
        <end position="344"/>
    </location>
</feature>
<sequence length="569" mass="65882">MMLFNKMSLADKYDHIVKTLKRFPLTFCYIIIATVYLWIFCHNRQNLESGIEFFMIFWPLSGTVFSYVVHLYSENKSRGKSLIINLLSNILWTTICVFFSHNFPLNNSFKASCVACCVAIVLALWVIPFVGQKDDRPAINFVLGFVKHIFLSLIVSLILFLGLELLIQSFIFLFDFHVEETQVLYLLIFCFFFLAPSLVVLQTPSGEDKYAVRNWTENKFMNGVIHFLVIPLHLVYLLTLYLYVIKIVLTWTLPNGWVSWLVTALMFLTIVIVYLLYPVNFQAEKKRFDQLVLRYLPIVVLPLLFLMSIGIIRRFNDYGISVLRIYLLAFNLWCYAVCIGLYVVKSKRLSWIVGSFTVLMLTLTVLPYNVFTFTRNKLQSDIKQIAMENGVTKFPMDSTTYKKLVKSLGENRGQHVSDKLYYLSSTYDTLGTDGIVDRNGVYMYDFLYSSDDVEEVNHSVNISCEYSAFACTIPKGYTSYRIVGHDYSSEGFSFETKNDTMFITMDYMLNNKRVEDFISIPVNTLKEMDKADKVSSPTFYGKSICFYMTNLSCDLEEDNVNLRGVLFIK</sequence>
<comment type="caution">
    <text evidence="2">The sequence shown here is derived from an EMBL/GenBank/DDBJ whole genome shotgun (WGS) entry which is preliminary data.</text>
</comment>
<dbReference type="Pfam" id="PF13687">
    <property type="entry name" value="DUF4153"/>
    <property type="match status" value="1"/>
</dbReference>
<feature type="transmembrane region" description="Helical" evidence="1">
    <location>
        <begin position="142"/>
        <end position="163"/>
    </location>
</feature>
<evidence type="ECO:0000313" key="3">
    <source>
        <dbReference type="Proteomes" id="UP000812077"/>
    </source>
</evidence>
<feature type="transmembrane region" description="Helical" evidence="1">
    <location>
        <begin position="224"/>
        <end position="245"/>
    </location>
</feature>